<sequence length="75" mass="7522">MTEGRAQWQSGGCKARPSGWRNRTGARPNGRIGAGLCGGGLVLLLAATLALAGCGQNARVQAKGQSVTSIGVGSR</sequence>
<evidence type="ECO:0000256" key="2">
    <source>
        <dbReference type="SAM" id="Phobius"/>
    </source>
</evidence>
<reference evidence="3 4" key="1">
    <citation type="submission" date="2018-12" db="EMBL/GenBank/DDBJ databases">
        <title>First genome draft of Desulfovibrio legallis sp. nov.</title>
        <authorList>
            <person name="Ben Dhia O."/>
            <person name="Najjari A."/>
            <person name="Ferjani R."/>
            <person name="Fhoula I."/>
            <person name="Fardeau M.-L."/>
            <person name="Boudabbous A."/>
            <person name="Ouzari H.I."/>
        </authorList>
    </citation>
    <scope>NUCLEOTIDE SEQUENCE [LARGE SCALE GENOMIC DNA]</scope>
    <source>
        <strain evidence="3 4">H1T</strain>
    </source>
</reference>
<dbReference type="Proteomes" id="UP000292919">
    <property type="component" value="Unassembled WGS sequence"/>
</dbReference>
<dbReference type="AlphaFoldDB" id="A0A6H3FC31"/>
<keyword evidence="2" id="KW-0812">Transmembrane</keyword>
<dbReference type="RefSeq" id="WP_118229235.1">
    <property type="nucleotide sequence ID" value="NZ_DBFBQU010000172.1"/>
</dbReference>
<feature type="transmembrane region" description="Helical" evidence="2">
    <location>
        <begin position="32"/>
        <end position="54"/>
    </location>
</feature>
<keyword evidence="2" id="KW-1133">Transmembrane helix</keyword>
<evidence type="ECO:0000313" key="3">
    <source>
        <dbReference type="EMBL" id="TBH79812.1"/>
    </source>
</evidence>
<evidence type="ECO:0000313" key="4">
    <source>
        <dbReference type="Proteomes" id="UP000292919"/>
    </source>
</evidence>
<comment type="caution">
    <text evidence="3">The sequence shown here is derived from an EMBL/GenBank/DDBJ whole genome shotgun (WGS) entry which is preliminary data.</text>
</comment>
<keyword evidence="4" id="KW-1185">Reference proteome</keyword>
<proteinExistence type="predicted"/>
<gene>
    <name evidence="3" type="ORF">EB812_05825</name>
</gene>
<dbReference type="EMBL" id="SIXC01000006">
    <property type="protein sequence ID" value="TBH79812.1"/>
    <property type="molecule type" value="Genomic_DNA"/>
</dbReference>
<keyword evidence="2" id="KW-0472">Membrane</keyword>
<accession>A0A6H3FC31</accession>
<feature type="region of interest" description="Disordered" evidence="1">
    <location>
        <begin position="1"/>
        <end position="28"/>
    </location>
</feature>
<organism evidence="3 4">
    <name type="scientific">Desulfovibrio legallii</name>
    <dbReference type="NCBI Taxonomy" id="571438"/>
    <lineage>
        <taxon>Bacteria</taxon>
        <taxon>Pseudomonadati</taxon>
        <taxon>Thermodesulfobacteriota</taxon>
        <taxon>Desulfovibrionia</taxon>
        <taxon>Desulfovibrionales</taxon>
        <taxon>Desulfovibrionaceae</taxon>
        <taxon>Desulfovibrio</taxon>
    </lineage>
</organism>
<name>A0A6H3FC31_9BACT</name>
<evidence type="ECO:0000256" key="1">
    <source>
        <dbReference type="SAM" id="MobiDB-lite"/>
    </source>
</evidence>
<protein>
    <submittedName>
        <fullName evidence="3">Uncharacterized protein</fullName>
    </submittedName>
</protein>